<evidence type="ECO:0000313" key="1">
    <source>
        <dbReference type="EMBL" id="VDP95566.1"/>
    </source>
</evidence>
<protein>
    <submittedName>
        <fullName evidence="3">60S ribosomal protein L17</fullName>
    </submittedName>
</protein>
<dbReference type="Proteomes" id="UP000272942">
    <property type="component" value="Unassembled WGS sequence"/>
</dbReference>
<dbReference type="OrthoDB" id="410104at2759"/>
<evidence type="ECO:0000313" key="2">
    <source>
        <dbReference type="Proteomes" id="UP000272942"/>
    </source>
</evidence>
<evidence type="ECO:0000313" key="3">
    <source>
        <dbReference type="WBParaSite" id="ECPE_0001813901-mRNA-1"/>
    </source>
</evidence>
<sequence>MHYTAIRNAAVDMVQTAKRKYEFSLAKRPKDHPKKYYAYVQPKRALTDGVGPLQTEEHSVATDDNIKAVTLSL</sequence>
<accession>A0A183BFV5</accession>
<dbReference type="WBParaSite" id="ECPE_0001813901-mRNA-1">
    <property type="protein sequence ID" value="ECPE_0001813901-mRNA-1"/>
    <property type="gene ID" value="ECPE_0001813901"/>
</dbReference>
<reference evidence="1 2" key="2">
    <citation type="submission" date="2018-11" db="EMBL/GenBank/DDBJ databases">
        <authorList>
            <consortium name="Pathogen Informatics"/>
        </authorList>
    </citation>
    <scope>NUCLEOTIDE SEQUENCE [LARGE SCALE GENOMIC DNA]</scope>
    <source>
        <strain evidence="1 2">Egypt</strain>
    </source>
</reference>
<dbReference type="EMBL" id="UZAN01074487">
    <property type="protein sequence ID" value="VDP95566.1"/>
    <property type="molecule type" value="Genomic_DNA"/>
</dbReference>
<proteinExistence type="predicted"/>
<keyword evidence="2" id="KW-1185">Reference proteome</keyword>
<reference evidence="3" key="1">
    <citation type="submission" date="2016-06" db="UniProtKB">
        <authorList>
            <consortium name="WormBaseParasite"/>
        </authorList>
    </citation>
    <scope>IDENTIFICATION</scope>
</reference>
<organism evidence="3">
    <name type="scientific">Echinostoma caproni</name>
    <dbReference type="NCBI Taxonomy" id="27848"/>
    <lineage>
        <taxon>Eukaryota</taxon>
        <taxon>Metazoa</taxon>
        <taxon>Spiralia</taxon>
        <taxon>Lophotrochozoa</taxon>
        <taxon>Platyhelminthes</taxon>
        <taxon>Trematoda</taxon>
        <taxon>Digenea</taxon>
        <taxon>Plagiorchiida</taxon>
        <taxon>Echinostomata</taxon>
        <taxon>Echinostomatoidea</taxon>
        <taxon>Echinostomatidae</taxon>
        <taxon>Echinostoma</taxon>
    </lineage>
</organism>
<name>A0A183BFV5_9TREM</name>
<gene>
    <name evidence="1" type="ORF">ECPE_LOCUS18090</name>
</gene>
<dbReference type="AlphaFoldDB" id="A0A183BFV5"/>